<sequence>MSGLPEPFEEALRVCTAVRDLCGGAEGCGESFQRRVEDFPGLVSAAGLVPALAFYLSKVEDYGVLRDFYSLFSSGSLPRDARREKMLEDLREEGLGYASALAAILAYAARQAPAGCSLKLDGDAARGVAEFLDCIRRGGGELVVLATLEPFVVELGKLARALLGR</sequence>
<evidence type="ECO:0000313" key="6">
    <source>
        <dbReference type="EMBL" id="ABL78716.1"/>
    </source>
</evidence>
<dbReference type="STRING" id="368408.Tpen_1319"/>
<dbReference type="KEGG" id="tpe:Tpen_1319"/>
<name>A1RZT6_THEPD</name>
<dbReference type="eggNOG" id="arCOG02656">
    <property type="taxonomic scope" value="Archaea"/>
</dbReference>
<dbReference type="AlphaFoldDB" id="A1RZT6"/>
<accession>A1RZT6</accession>
<comment type="similarity">
    <text evidence="2">Belongs to the CRISPR system Cmr5 family.</text>
</comment>
<evidence type="ECO:0000256" key="3">
    <source>
        <dbReference type="ARBA" id="ARBA00022490"/>
    </source>
</evidence>
<keyword evidence="3" id="KW-0963">Cytoplasm</keyword>
<evidence type="ECO:0000256" key="5">
    <source>
        <dbReference type="ARBA" id="ARBA00030001"/>
    </source>
</evidence>
<protein>
    <recommendedName>
        <fullName evidence="5">CRISPR type III-B/RAMP module-associated protein Cmr5</fullName>
    </recommendedName>
</protein>
<keyword evidence="4" id="KW-0051">Antiviral defense</keyword>
<dbReference type="GO" id="GO:0051607">
    <property type="term" value="P:defense response to virus"/>
    <property type="evidence" value="ECO:0007669"/>
    <property type="project" value="UniProtKB-KW"/>
</dbReference>
<dbReference type="HOGENOM" id="CLU_1607246_0_0_2"/>
<dbReference type="SUPFAM" id="SSF158568">
    <property type="entry name" value="AF1862-like"/>
    <property type="match status" value="1"/>
</dbReference>
<evidence type="ECO:0000256" key="4">
    <source>
        <dbReference type="ARBA" id="ARBA00023118"/>
    </source>
</evidence>
<comment type="subcellular location">
    <subcellularLocation>
        <location evidence="1">Cytoplasm</location>
    </subcellularLocation>
</comment>
<evidence type="ECO:0000256" key="2">
    <source>
        <dbReference type="ARBA" id="ARBA00006161"/>
    </source>
</evidence>
<evidence type="ECO:0000256" key="1">
    <source>
        <dbReference type="ARBA" id="ARBA00004496"/>
    </source>
</evidence>
<reference evidence="7" key="1">
    <citation type="journal article" date="2008" name="J. Bacteriol.">
        <title>Genome sequence of Thermofilum pendens reveals an exceptional loss of biosynthetic pathways without genome reduction.</title>
        <authorList>
            <person name="Anderson I."/>
            <person name="Rodriguez J."/>
            <person name="Susanti D."/>
            <person name="Porat I."/>
            <person name="Reich C."/>
            <person name="Ulrich L.E."/>
            <person name="Elkins J.G."/>
            <person name="Mavromatis K."/>
            <person name="Lykidis A."/>
            <person name="Kim E."/>
            <person name="Thompson L.S."/>
            <person name="Nolan M."/>
            <person name="Land M."/>
            <person name="Copeland A."/>
            <person name="Lapidus A."/>
            <person name="Lucas S."/>
            <person name="Detter C."/>
            <person name="Zhulin I.B."/>
            <person name="Olsen G.J."/>
            <person name="Whitman W."/>
            <person name="Mukhopadhyay B."/>
            <person name="Bristow J."/>
            <person name="Kyrpides N."/>
        </authorList>
    </citation>
    <scope>NUCLEOTIDE SEQUENCE [LARGE SCALE GENOMIC DNA]</scope>
    <source>
        <strain evidence="7">DSM 2475 / Hrk 5</strain>
    </source>
</reference>
<proteinExistence type="inferred from homology"/>
<keyword evidence="7" id="KW-1185">Reference proteome</keyword>
<dbReference type="EnsemblBacteria" id="ABL78716">
    <property type="protein sequence ID" value="ABL78716"/>
    <property type="gene ID" value="Tpen_1319"/>
</dbReference>
<evidence type="ECO:0000313" key="7">
    <source>
        <dbReference type="Proteomes" id="UP000000641"/>
    </source>
</evidence>
<dbReference type="InterPro" id="IPR023101">
    <property type="entry name" value="AF1862-like_dom_sf"/>
</dbReference>
<dbReference type="GO" id="GO:0005737">
    <property type="term" value="C:cytoplasm"/>
    <property type="evidence" value="ECO:0007669"/>
    <property type="project" value="UniProtKB-SubCell"/>
</dbReference>
<dbReference type="InterPro" id="IPR010160">
    <property type="entry name" value="CRISPR-assoc_prot_Cmr5"/>
</dbReference>
<dbReference type="Proteomes" id="UP000000641">
    <property type="component" value="Chromosome"/>
</dbReference>
<organism evidence="6 7">
    <name type="scientific">Thermofilum pendens (strain DSM 2475 / Hrk 5)</name>
    <dbReference type="NCBI Taxonomy" id="368408"/>
    <lineage>
        <taxon>Archaea</taxon>
        <taxon>Thermoproteota</taxon>
        <taxon>Thermoprotei</taxon>
        <taxon>Thermofilales</taxon>
        <taxon>Thermofilaceae</taxon>
        <taxon>Thermofilum</taxon>
    </lineage>
</organism>
<gene>
    <name evidence="6" type="ordered locus">Tpen_1319</name>
</gene>
<dbReference type="Pfam" id="PF09701">
    <property type="entry name" value="Cas_Cmr5"/>
    <property type="match status" value="1"/>
</dbReference>
<dbReference type="EMBL" id="CP000505">
    <property type="protein sequence ID" value="ABL78716.1"/>
    <property type="molecule type" value="Genomic_DNA"/>
</dbReference>